<dbReference type="InterPro" id="IPR003489">
    <property type="entry name" value="RHF/RaiA"/>
</dbReference>
<comment type="subcellular location">
    <subcellularLocation>
        <location evidence="5">Cytoplasm</location>
    </subcellularLocation>
</comment>
<comment type="caution">
    <text evidence="8">The sequence shown here is derived from an EMBL/GenBank/DDBJ whole genome shotgun (WGS) entry which is preliminary data.</text>
</comment>
<dbReference type="CDD" id="cd00552">
    <property type="entry name" value="RaiA"/>
    <property type="match status" value="1"/>
</dbReference>
<keyword evidence="5" id="KW-0963">Cytoplasm</keyword>
<comment type="function">
    <text evidence="5">Required for dimerization of active 70S ribosomes into 100S ribosomes in stationary phase; 100S ribosomes are translationally inactive and sometimes present during exponential growth.</text>
</comment>
<dbReference type="AlphaFoldDB" id="A0A1F7RP48"/>
<feature type="domain" description="Sigma 54 modulation/S30EA ribosomal protein C-terminal" evidence="7">
    <location>
        <begin position="127"/>
        <end position="179"/>
    </location>
</feature>
<evidence type="ECO:0000256" key="3">
    <source>
        <dbReference type="ARBA" id="ARBA00038695"/>
    </source>
</evidence>
<evidence type="ECO:0000256" key="2">
    <source>
        <dbReference type="ARBA" id="ARBA00038434"/>
    </source>
</evidence>
<comment type="similarity">
    <text evidence="2">Belongs to the HPF/YfiA ribosome-associated protein family. Short HPF subfamily.</text>
</comment>
<dbReference type="PANTHER" id="PTHR33231">
    <property type="entry name" value="30S RIBOSOMAL PROTEIN"/>
    <property type="match status" value="1"/>
</dbReference>
<keyword evidence="1 5" id="KW-0810">Translation regulation</keyword>
<protein>
    <recommendedName>
        <fullName evidence="4 5">Ribosome hibernation promoting factor</fullName>
        <shortName evidence="5">HPF</shortName>
    </recommendedName>
</protein>
<reference evidence="8 9" key="1">
    <citation type="journal article" date="2016" name="Nat. Commun.">
        <title>Thousands of microbial genomes shed light on interconnected biogeochemical processes in an aquifer system.</title>
        <authorList>
            <person name="Anantharaman K."/>
            <person name="Brown C.T."/>
            <person name="Hug L.A."/>
            <person name="Sharon I."/>
            <person name="Castelle C.J."/>
            <person name="Probst A.J."/>
            <person name="Thomas B.C."/>
            <person name="Singh A."/>
            <person name="Wilkins M.J."/>
            <person name="Karaoz U."/>
            <person name="Brodie E.L."/>
            <person name="Williams K.H."/>
            <person name="Hubbard S.S."/>
            <person name="Banfield J.F."/>
        </authorList>
    </citation>
    <scope>NUCLEOTIDE SEQUENCE [LARGE SCALE GENOMIC DNA]</scope>
</reference>
<dbReference type="Gene3D" id="3.30.505.50">
    <property type="entry name" value="Sigma 54 modulation/S30EA ribosomal protein, C-terminal domain"/>
    <property type="match status" value="1"/>
</dbReference>
<feature type="compositionally biased region" description="Basic and acidic residues" evidence="6">
    <location>
        <begin position="114"/>
        <end position="123"/>
    </location>
</feature>
<comment type="similarity">
    <text evidence="5">Belongs to the HPF/YfiA ribosome-associated protein family. Long HPF subfamily.</text>
</comment>
<feature type="region of interest" description="Disordered" evidence="6">
    <location>
        <begin position="89"/>
        <end position="127"/>
    </location>
</feature>
<evidence type="ECO:0000256" key="4">
    <source>
        <dbReference type="ARBA" id="ARBA00041148"/>
    </source>
</evidence>
<dbReference type="EMBL" id="MGDB01000005">
    <property type="protein sequence ID" value="OGL43335.1"/>
    <property type="molecule type" value="Genomic_DNA"/>
</dbReference>
<evidence type="ECO:0000313" key="9">
    <source>
        <dbReference type="Proteomes" id="UP000178526"/>
    </source>
</evidence>
<comment type="subunit">
    <text evidence="5">Interacts with 100S ribosomes.</text>
</comment>
<evidence type="ECO:0000313" key="8">
    <source>
        <dbReference type="EMBL" id="OGL43335.1"/>
    </source>
</evidence>
<dbReference type="SUPFAM" id="SSF69754">
    <property type="entry name" value="Ribosome binding protein Y (YfiA homologue)"/>
    <property type="match status" value="1"/>
</dbReference>
<dbReference type="Pfam" id="PF16321">
    <property type="entry name" value="Ribosom_S30AE_C"/>
    <property type="match status" value="1"/>
</dbReference>
<evidence type="ECO:0000256" key="1">
    <source>
        <dbReference type="ARBA" id="ARBA00022845"/>
    </source>
</evidence>
<dbReference type="NCBIfam" id="TIGR00741">
    <property type="entry name" value="yfiA"/>
    <property type="match status" value="1"/>
</dbReference>
<dbReference type="Pfam" id="PF02482">
    <property type="entry name" value="Ribosomal_S30AE"/>
    <property type="match status" value="1"/>
</dbReference>
<evidence type="ECO:0000259" key="7">
    <source>
        <dbReference type="Pfam" id="PF16321"/>
    </source>
</evidence>
<dbReference type="GO" id="GO:0022627">
    <property type="term" value="C:cytosolic small ribosomal subunit"/>
    <property type="evidence" value="ECO:0007669"/>
    <property type="project" value="TreeGrafter"/>
</dbReference>
<name>A0A1F7RP48_9BACT</name>
<dbReference type="InterPro" id="IPR032528">
    <property type="entry name" value="Ribosom_S30AE_C"/>
</dbReference>
<dbReference type="Proteomes" id="UP000178526">
    <property type="component" value="Unassembled WGS sequence"/>
</dbReference>
<dbReference type="InterPro" id="IPR036567">
    <property type="entry name" value="RHF-like"/>
</dbReference>
<dbReference type="InterPro" id="IPR050574">
    <property type="entry name" value="HPF/YfiA_ribosome-assoc"/>
</dbReference>
<dbReference type="FunFam" id="3.30.160.100:FF:000001">
    <property type="entry name" value="Ribosome hibernation promoting factor"/>
    <property type="match status" value="1"/>
</dbReference>
<comment type="subunit">
    <text evidence="3">Associates exclusively with 100S ribosomes, which are dimers of 70S ribosomes.</text>
</comment>
<dbReference type="InterPro" id="IPR038416">
    <property type="entry name" value="Ribosom_S30AE_C_sf"/>
</dbReference>
<dbReference type="PANTHER" id="PTHR33231:SF1">
    <property type="entry name" value="30S RIBOSOMAL PROTEIN"/>
    <property type="match status" value="1"/>
</dbReference>
<dbReference type="GO" id="GO:0043024">
    <property type="term" value="F:ribosomal small subunit binding"/>
    <property type="evidence" value="ECO:0007669"/>
    <property type="project" value="TreeGrafter"/>
</dbReference>
<evidence type="ECO:0000256" key="6">
    <source>
        <dbReference type="SAM" id="MobiDB-lite"/>
    </source>
</evidence>
<organism evidence="8 9">
    <name type="scientific">Candidatus Schekmanbacteria bacterium GWA2_38_11</name>
    <dbReference type="NCBI Taxonomy" id="1817876"/>
    <lineage>
        <taxon>Bacteria</taxon>
        <taxon>Candidatus Schekmaniibacteriota</taxon>
    </lineage>
</organism>
<evidence type="ECO:0000256" key="5">
    <source>
        <dbReference type="HAMAP-Rule" id="MF_00839"/>
    </source>
</evidence>
<dbReference type="GO" id="GO:0045900">
    <property type="term" value="P:negative regulation of translational elongation"/>
    <property type="evidence" value="ECO:0007669"/>
    <property type="project" value="TreeGrafter"/>
</dbReference>
<dbReference type="InterPro" id="IPR034694">
    <property type="entry name" value="HPF_long/plastid"/>
</dbReference>
<dbReference type="HAMAP" id="MF_00839">
    <property type="entry name" value="HPF"/>
    <property type="match status" value="1"/>
</dbReference>
<sequence length="185" mass="20927">MQITVTGRHMELTPALRDYATAKVNKLTKYIDNILEAHIVLSVEKYRHLAEITIHLDGVNINSKGETGDMYASIDQVVEKIERQLLKRKSKYTTQSNRKENTTQTLRRKTTKSKNTESPETKSEIGQLVESQRFASKPMAPEEAMLQLKISSDQFLVFTNAATNTVNVVYKKKDGNIGLVEPDIS</sequence>
<accession>A0A1F7RP48</accession>
<dbReference type="Gene3D" id="3.30.160.100">
    <property type="entry name" value="Ribosome hibernation promotion factor-like"/>
    <property type="match status" value="1"/>
</dbReference>
<proteinExistence type="inferred from homology"/>
<gene>
    <name evidence="5" type="primary">hpf</name>
    <name evidence="8" type="ORF">A2042_02295</name>
</gene>